<feature type="transmembrane region" description="Helical" evidence="8">
    <location>
        <begin position="291"/>
        <end position="315"/>
    </location>
</feature>
<evidence type="ECO:0000256" key="5">
    <source>
        <dbReference type="ARBA" id="ARBA00022692"/>
    </source>
</evidence>
<dbReference type="Proteomes" id="UP000323258">
    <property type="component" value="Unassembled WGS sequence"/>
</dbReference>
<dbReference type="InterPro" id="IPR038770">
    <property type="entry name" value="Na+/solute_symporter_sf"/>
</dbReference>
<reference evidence="9 10" key="2">
    <citation type="submission" date="2019-09" db="EMBL/GenBank/DDBJ databases">
        <title>Mesorhizobium sp. MaA-C15 isolated from Microcystis aeruginosa.</title>
        <authorList>
            <person name="Jeong S.E."/>
            <person name="Jin H.M."/>
            <person name="Jeon C.O."/>
        </authorList>
    </citation>
    <scope>NUCLEOTIDE SEQUENCE [LARGE SCALE GENOMIC DNA]</scope>
    <source>
        <strain evidence="9 10">MaA-C15</strain>
    </source>
</reference>
<feature type="transmembrane region" description="Helical" evidence="8">
    <location>
        <begin position="63"/>
        <end position="84"/>
    </location>
</feature>
<organism evidence="9 10">
    <name type="scientific">Neoaquamicrobium microcysteis</name>
    <dbReference type="NCBI Taxonomy" id="2682781"/>
    <lineage>
        <taxon>Bacteria</taxon>
        <taxon>Pseudomonadati</taxon>
        <taxon>Pseudomonadota</taxon>
        <taxon>Alphaproteobacteria</taxon>
        <taxon>Hyphomicrobiales</taxon>
        <taxon>Phyllobacteriaceae</taxon>
        <taxon>Neoaquamicrobium</taxon>
    </lineage>
</organism>
<comment type="similarity">
    <text evidence="2">Belongs to the auxin efflux carrier (TC 2.A.69) family.</text>
</comment>
<feature type="transmembrane region" description="Helical" evidence="8">
    <location>
        <begin position="170"/>
        <end position="187"/>
    </location>
</feature>
<dbReference type="AlphaFoldDB" id="A0A5D4GX64"/>
<feature type="transmembrane region" description="Helical" evidence="8">
    <location>
        <begin position="96"/>
        <end position="120"/>
    </location>
</feature>
<reference evidence="9 10" key="1">
    <citation type="submission" date="2019-08" db="EMBL/GenBank/DDBJ databases">
        <authorList>
            <person name="Seo Y.L."/>
        </authorList>
    </citation>
    <scope>NUCLEOTIDE SEQUENCE [LARGE SCALE GENOMIC DNA]</scope>
    <source>
        <strain evidence="9 10">MaA-C15</strain>
    </source>
</reference>
<keyword evidence="3" id="KW-0813">Transport</keyword>
<keyword evidence="7 8" id="KW-0472">Membrane</keyword>
<dbReference type="RefSeq" id="WP_148914906.1">
    <property type="nucleotide sequence ID" value="NZ_VSZS01000062.1"/>
</dbReference>
<feature type="transmembrane region" description="Helical" evidence="8">
    <location>
        <begin position="126"/>
        <end position="149"/>
    </location>
</feature>
<dbReference type="EMBL" id="VSZS01000062">
    <property type="protein sequence ID" value="TYR32459.1"/>
    <property type="molecule type" value="Genomic_DNA"/>
</dbReference>
<dbReference type="GO" id="GO:0005886">
    <property type="term" value="C:plasma membrane"/>
    <property type="evidence" value="ECO:0007669"/>
    <property type="project" value="UniProtKB-SubCell"/>
</dbReference>
<keyword evidence="5 8" id="KW-0812">Transmembrane</keyword>
<keyword evidence="10" id="KW-1185">Reference proteome</keyword>
<dbReference type="Pfam" id="PF03547">
    <property type="entry name" value="Mem_trans"/>
    <property type="match status" value="1"/>
</dbReference>
<evidence type="ECO:0000313" key="10">
    <source>
        <dbReference type="Proteomes" id="UP000323258"/>
    </source>
</evidence>
<evidence type="ECO:0000256" key="7">
    <source>
        <dbReference type="ARBA" id="ARBA00023136"/>
    </source>
</evidence>
<keyword evidence="4" id="KW-1003">Cell membrane</keyword>
<evidence type="ECO:0000313" key="9">
    <source>
        <dbReference type="EMBL" id="TYR32459.1"/>
    </source>
</evidence>
<keyword evidence="6 8" id="KW-1133">Transmembrane helix</keyword>
<evidence type="ECO:0000256" key="3">
    <source>
        <dbReference type="ARBA" id="ARBA00022448"/>
    </source>
</evidence>
<feature type="transmembrane region" description="Helical" evidence="8">
    <location>
        <begin position="199"/>
        <end position="219"/>
    </location>
</feature>
<comment type="caution">
    <text evidence="9">The sequence shown here is derived from an EMBL/GenBank/DDBJ whole genome shotgun (WGS) entry which is preliminary data.</text>
</comment>
<evidence type="ECO:0000256" key="6">
    <source>
        <dbReference type="ARBA" id="ARBA00022989"/>
    </source>
</evidence>
<feature type="transmembrane region" description="Helical" evidence="8">
    <location>
        <begin position="38"/>
        <end position="57"/>
    </location>
</feature>
<feature type="transmembrane region" description="Helical" evidence="8">
    <location>
        <begin position="231"/>
        <end position="253"/>
    </location>
</feature>
<feature type="transmembrane region" description="Helical" evidence="8">
    <location>
        <begin position="6"/>
        <end position="26"/>
    </location>
</feature>
<gene>
    <name evidence="9" type="ORF">FY036_11690</name>
</gene>
<dbReference type="InterPro" id="IPR004776">
    <property type="entry name" value="Mem_transp_PIN-like"/>
</dbReference>
<dbReference type="OrthoDB" id="9810457at2"/>
<dbReference type="PANTHER" id="PTHR36838">
    <property type="entry name" value="AUXIN EFFLUX CARRIER FAMILY PROTEIN"/>
    <property type="match status" value="1"/>
</dbReference>
<evidence type="ECO:0000256" key="8">
    <source>
        <dbReference type="SAM" id="Phobius"/>
    </source>
</evidence>
<accession>A0A5D4GX64</accession>
<protein>
    <submittedName>
        <fullName evidence="9">AEC family transporter</fullName>
    </submittedName>
</protein>
<dbReference type="GO" id="GO:0055085">
    <property type="term" value="P:transmembrane transport"/>
    <property type="evidence" value="ECO:0007669"/>
    <property type="project" value="InterPro"/>
</dbReference>
<dbReference type="PANTHER" id="PTHR36838:SF3">
    <property type="entry name" value="TRANSPORTER AUXIN EFFLUX CARRIER EC FAMILY"/>
    <property type="match status" value="1"/>
</dbReference>
<evidence type="ECO:0000256" key="1">
    <source>
        <dbReference type="ARBA" id="ARBA00004651"/>
    </source>
</evidence>
<evidence type="ECO:0000256" key="2">
    <source>
        <dbReference type="ARBA" id="ARBA00010145"/>
    </source>
</evidence>
<dbReference type="Gene3D" id="1.20.1530.20">
    <property type="match status" value="1"/>
</dbReference>
<sequence>MSAVAETIAFVFGLVGLGYAAGWTGLLRPQVGDALTDFAIVVAVPALLFRTMIGIDFSGTAPWGLWAAYFAGVPVVWLAGHLVATRRFGRDAAAGVVAGIAASFSNLLLLGIPFIMGVYGQAGIDILSLLLAVHLPTMMAASIVMFEWVRRSEGKVTSPLDVLKGFLRNLFTNPLIIGILAGLAWRLSGIPMPGLGMRFVDAFAGIAGTVALFAMGLGLRKFGISGNVKPAIALSVLKLLLLPAVVLCAAVAIGLPPLAAKVMVVASSLPTGVNPYLIATRFGTGQVLASNTMTISTALAALTMGLWLGVAQWVFG</sequence>
<evidence type="ECO:0000256" key="4">
    <source>
        <dbReference type="ARBA" id="ARBA00022475"/>
    </source>
</evidence>
<name>A0A5D4GX64_9HYPH</name>
<proteinExistence type="inferred from homology"/>
<comment type="subcellular location">
    <subcellularLocation>
        <location evidence="1">Cell membrane</location>
        <topology evidence="1">Multi-pass membrane protein</topology>
    </subcellularLocation>
</comment>